<evidence type="ECO:0000259" key="1">
    <source>
        <dbReference type="Pfam" id="PF06445"/>
    </source>
</evidence>
<protein>
    <recommendedName>
        <fullName evidence="1">GyrI-like small molecule binding domain-containing protein</fullName>
    </recommendedName>
</protein>
<dbReference type="RefSeq" id="WP_123224562.1">
    <property type="nucleotide sequence ID" value="NZ_RJSF01000044.1"/>
</dbReference>
<dbReference type="Proteomes" id="UP000279994">
    <property type="component" value="Unassembled WGS sequence"/>
</dbReference>
<evidence type="ECO:0000313" key="2">
    <source>
        <dbReference type="EMBL" id="RNM12802.1"/>
    </source>
</evidence>
<feature type="domain" description="GyrI-like small molecule binding" evidence="1">
    <location>
        <begin position="19"/>
        <end position="196"/>
    </location>
</feature>
<dbReference type="Gene3D" id="3.20.80.10">
    <property type="entry name" value="Regulatory factor, effector binding domain"/>
    <property type="match status" value="1"/>
</dbReference>
<reference evidence="2 3" key="1">
    <citation type="submission" date="2018-11" db="EMBL/GenBank/DDBJ databases">
        <authorList>
            <person name="Li F."/>
        </authorList>
    </citation>
    <scope>NUCLEOTIDE SEQUENCE [LARGE SCALE GENOMIC DNA]</scope>
    <source>
        <strain evidence="2 3">Gsoil 818</strain>
    </source>
</reference>
<proteinExistence type="predicted"/>
<dbReference type="OrthoDB" id="4772335at2"/>
<accession>A0A3N0GKW5</accession>
<dbReference type="Pfam" id="PF06445">
    <property type="entry name" value="GyrI-like"/>
    <property type="match status" value="1"/>
</dbReference>
<dbReference type="PIRSF" id="PIRSF031644">
    <property type="entry name" value="UCP031644"/>
    <property type="match status" value="1"/>
</dbReference>
<gene>
    <name evidence="2" type="ORF">EFL26_18140</name>
</gene>
<name>A0A3N0GKW5_9ACTN</name>
<dbReference type="EMBL" id="RJSF01000044">
    <property type="protein sequence ID" value="RNM12802.1"/>
    <property type="molecule type" value="Genomic_DNA"/>
</dbReference>
<dbReference type="InterPro" id="IPR029442">
    <property type="entry name" value="GyrI-like"/>
</dbReference>
<dbReference type="SUPFAM" id="SSF55136">
    <property type="entry name" value="Probable bacterial effector-binding domain"/>
    <property type="match status" value="1"/>
</dbReference>
<sequence>MTSVVLTPVERLYRARTSPELVVVPALSFLCIDGHGDPNTNPAYADALGALYAVSFTAKFAIKKAGGEDFRVAPLEGLWWAADPGAFLAGQKSDWDWTMMIRQPDSVTPETVERCVDQVATKKSLTAARQLRLEVFEEGPAAQVLHVGPYAAEGPTIATLHDFIRDHGFTLRGKHHEIYLGDPRRAAPERLRTIIRQPYAAGATR</sequence>
<evidence type="ECO:0000313" key="3">
    <source>
        <dbReference type="Proteomes" id="UP000279994"/>
    </source>
</evidence>
<keyword evidence="3" id="KW-1185">Reference proteome</keyword>
<dbReference type="InterPro" id="IPR008319">
    <property type="entry name" value="GyrI-like_CCH_Lin2189-like"/>
</dbReference>
<dbReference type="AlphaFoldDB" id="A0A3N0GKW5"/>
<dbReference type="InterPro" id="IPR011256">
    <property type="entry name" value="Reg_factor_effector_dom_sf"/>
</dbReference>
<organism evidence="2 3">
    <name type="scientific">Nocardioides pocheonensis</name>
    <dbReference type="NCBI Taxonomy" id="661485"/>
    <lineage>
        <taxon>Bacteria</taxon>
        <taxon>Bacillati</taxon>
        <taxon>Actinomycetota</taxon>
        <taxon>Actinomycetes</taxon>
        <taxon>Propionibacteriales</taxon>
        <taxon>Nocardioidaceae</taxon>
        <taxon>Nocardioides</taxon>
    </lineage>
</organism>
<comment type="caution">
    <text evidence="2">The sequence shown here is derived from an EMBL/GenBank/DDBJ whole genome shotgun (WGS) entry which is preliminary data.</text>
</comment>